<evidence type="ECO:0000256" key="1">
    <source>
        <dbReference type="SAM" id="Phobius"/>
    </source>
</evidence>
<dbReference type="Proteomes" id="UP000734854">
    <property type="component" value="Unassembled WGS sequence"/>
</dbReference>
<name>A0A8J5BH31_ZINOF</name>
<protein>
    <submittedName>
        <fullName evidence="2">Uncharacterized protein</fullName>
    </submittedName>
</protein>
<evidence type="ECO:0000313" key="2">
    <source>
        <dbReference type="EMBL" id="KAG6472021.1"/>
    </source>
</evidence>
<dbReference type="AlphaFoldDB" id="A0A8J5BH31"/>
<evidence type="ECO:0000313" key="3">
    <source>
        <dbReference type="Proteomes" id="UP000734854"/>
    </source>
</evidence>
<sequence>MGFVLVLSLPFILFTVLLGFGCFLLGRAKGREEARAAVYAAPMAPPEVVARKEGPGNEMSEIEIAEGGLAWKWILPRLGITIAE</sequence>
<keyword evidence="3" id="KW-1185">Reference proteome</keyword>
<dbReference type="EMBL" id="JACMSC010000020">
    <property type="protein sequence ID" value="KAG6472021.1"/>
    <property type="molecule type" value="Genomic_DNA"/>
</dbReference>
<gene>
    <name evidence="2" type="ORF">ZIOFF_069476</name>
</gene>
<feature type="transmembrane region" description="Helical" evidence="1">
    <location>
        <begin position="6"/>
        <end position="26"/>
    </location>
</feature>
<keyword evidence="1" id="KW-1133">Transmembrane helix</keyword>
<comment type="caution">
    <text evidence="2">The sequence shown here is derived from an EMBL/GenBank/DDBJ whole genome shotgun (WGS) entry which is preliminary data.</text>
</comment>
<keyword evidence="1" id="KW-0812">Transmembrane</keyword>
<proteinExistence type="predicted"/>
<accession>A0A8J5BH31</accession>
<organism evidence="2 3">
    <name type="scientific">Zingiber officinale</name>
    <name type="common">Ginger</name>
    <name type="synonym">Amomum zingiber</name>
    <dbReference type="NCBI Taxonomy" id="94328"/>
    <lineage>
        <taxon>Eukaryota</taxon>
        <taxon>Viridiplantae</taxon>
        <taxon>Streptophyta</taxon>
        <taxon>Embryophyta</taxon>
        <taxon>Tracheophyta</taxon>
        <taxon>Spermatophyta</taxon>
        <taxon>Magnoliopsida</taxon>
        <taxon>Liliopsida</taxon>
        <taxon>Zingiberales</taxon>
        <taxon>Zingiberaceae</taxon>
        <taxon>Zingiber</taxon>
    </lineage>
</organism>
<keyword evidence="1" id="KW-0472">Membrane</keyword>
<reference evidence="2 3" key="1">
    <citation type="submission" date="2020-08" db="EMBL/GenBank/DDBJ databases">
        <title>Plant Genome Project.</title>
        <authorList>
            <person name="Zhang R.-G."/>
        </authorList>
    </citation>
    <scope>NUCLEOTIDE SEQUENCE [LARGE SCALE GENOMIC DNA]</scope>
    <source>
        <tissue evidence="2">Rhizome</tissue>
    </source>
</reference>